<protein>
    <submittedName>
        <fullName evidence="1">Uncharacterized protein</fullName>
    </submittedName>
</protein>
<dbReference type="Proteomes" id="UP000680045">
    <property type="component" value="Unassembled WGS sequence"/>
</dbReference>
<evidence type="ECO:0000313" key="2">
    <source>
        <dbReference type="Proteomes" id="UP000680045"/>
    </source>
</evidence>
<gene>
    <name evidence="1" type="ORF">KEH51_05030</name>
</gene>
<sequence length="148" mass="16466">MKKMILAGMSALIIMGSSDEMEDKTTFGLSIVDTVRMMDIKIIELKVIEDQVIAHFKLDNKYSSIPVSWDSAKSNIVIDNSKLNVIDSSLEERTDSDVVQEGDITFDAEGKDDIFDEGKEVTFNLGVFEVAGFPGKNRINNNRRTGLV</sequence>
<accession>A0A941J707</accession>
<dbReference type="EMBL" id="JAGTPW010000006">
    <property type="protein sequence ID" value="MBR8644221.1"/>
    <property type="molecule type" value="Genomic_DNA"/>
</dbReference>
<reference evidence="1" key="1">
    <citation type="submission" date="2021-04" db="EMBL/GenBank/DDBJ databases">
        <title>Whole genome sequencing of Enterococci isolates from hospitalized patients.</title>
        <authorList>
            <person name="Ogoti B.M."/>
            <person name="Onyambu F.G."/>
        </authorList>
    </citation>
    <scope>NUCLEOTIDE SEQUENCE</scope>
    <source>
        <strain evidence="1">242</strain>
    </source>
</reference>
<dbReference type="AlphaFoldDB" id="A0A941J707"/>
<proteinExistence type="predicted"/>
<evidence type="ECO:0000313" key="1">
    <source>
        <dbReference type="EMBL" id="MBR8644221.1"/>
    </source>
</evidence>
<name>A0A941J707_9BACI</name>
<organism evidence="1 2">
    <name type="scientific">Peribacillus frigoritolerans</name>
    <dbReference type="NCBI Taxonomy" id="450367"/>
    <lineage>
        <taxon>Bacteria</taxon>
        <taxon>Bacillati</taxon>
        <taxon>Bacillota</taxon>
        <taxon>Bacilli</taxon>
        <taxon>Bacillales</taxon>
        <taxon>Bacillaceae</taxon>
        <taxon>Peribacillus</taxon>
    </lineage>
</organism>
<comment type="caution">
    <text evidence="1">The sequence shown here is derived from an EMBL/GenBank/DDBJ whole genome shotgun (WGS) entry which is preliminary data.</text>
</comment>